<evidence type="ECO:0000313" key="1">
    <source>
        <dbReference type="EMBL" id="GBL87149.1"/>
    </source>
</evidence>
<gene>
    <name evidence="1" type="ORF">AVEN_165774_1</name>
</gene>
<comment type="caution">
    <text evidence="1">The sequence shown here is derived from an EMBL/GenBank/DDBJ whole genome shotgun (WGS) entry which is preliminary data.</text>
</comment>
<sequence>MPIVANSSVGVALWIPSTRFLEAPRLSIEASTLTPMRKPPLKVQQKWNSGWDGGFSQDVEVGDENTKNVAHNWGHWKVGSGARLRKNGLDSLGEKILETKYIYIGDHNGTIVEQKVPFFHDMHVAQIQNWVQN</sequence>
<reference evidence="1 2" key="1">
    <citation type="journal article" date="2019" name="Sci. Rep.">
        <title>Orb-weaving spider Araneus ventricosus genome elucidates the spidroin gene catalogue.</title>
        <authorList>
            <person name="Kono N."/>
            <person name="Nakamura H."/>
            <person name="Ohtoshi R."/>
            <person name="Moran D.A.P."/>
            <person name="Shinohara A."/>
            <person name="Yoshida Y."/>
            <person name="Fujiwara M."/>
            <person name="Mori M."/>
            <person name="Tomita M."/>
            <person name="Arakawa K."/>
        </authorList>
    </citation>
    <scope>NUCLEOTIDE SEQUENCE [LARGE SCALE GENOMIC DNA]</scope>
</reference>
<organism evidence="1 2">
    <name type="scientific">Araneus ventricosus</name>
    <name type="common">Orbweaver spider</name>
    <name type="synonym">Epeira ventricosa</name>
    <dbReference type="NCBI Taxonomy" id="182803"/>
    <lineage>
        <taxon>Eukaryota</taxon>
        <taxon>Metazoa</taxon>
        <taxon>Ecdysozoa</taxon>
        <taxon>Arthropoda</taxon>
        <taxon>Chelicerata</taxon>
        <taxon>Arachnida</taxon>
        <taxon>Araneae</taxon>
        <taxon>Araneomorphae</taxon>
        <taxon>Entelegynae</taxon>
        <taxon>Araneoidea</taxon>
        <taxon>Araneidae</taxon>
        <taxon>Araneus</taxon>
    </lineage>
</organism>
<keyword evidence="2" id="KW-1185">Reference proteome</keyword>
<name>A0A4Y2B6U4_ARAVE</name>
<dbReference type="Proteomes" id="UP000499080">
    <property type="component" value="Unassembled WGS sequence"/>
</dbReference>
<dbReference type="AlphaFoldDB" id="A0A4Y2B6U4"/>
<proteinExistence type="predicted"/>
<dbReference type="EMBL" id="BGPR01082446">
    <property type="protein sequence ID" value="GBL87149.1"/>
    <property type="molecule type" value="Genomic_DNA"/>
</dbReference>
<evidence type="ECO:0000313" key="2">
    <source>
        <dbReference type="Proteomes" id="UP000499080"/>
    </source>
</evidence>
<accession>A0A4Y2B6U4</accession>
<protein>
    <submittedName>
        <fullName evidence="1">Uncharacterized protein</fullName>
    </submittedName>
</protein>